<evidence type="ECO:0000256" key="2">
    <source>
        <dbReference type="ARBA" id="ARBA00022618"/>
    </source>
</evidence>
<evidence type="ECO:0000256" key="1">
    <source>
        <dbReference type="ARBA" id="ARBA00013928"/>
    </source>
</evidence>
<dbReference type="Proteomes" id="UP000005666">
    <property type="component" value="Chromosome 8"/>
</dbReference>
<evidence type="ECO:0000256" key="4">
    <source>
        <dbReference type="ARBA" id="ARBA00022771"/>
    </source>
</evidence>
<evidence type="ECO:0000313" key="13">
    <source>
        <dbReference type="Proteomes" id="UP000005666"/>
    </source>
</evidence>
<gene>
    <name evidence="12" type="primary">TPHA0H00640</name>
    <name evidence="12" type="ordered locus">TPHA_0H00640</name>
</gene>
<evidence type="ECO:0000256" key="10">
    <source>
        <dbReference type="SAM" id="MobiDB-lite"/>
    </source>
</evidence>
<dbReference type="GO" id="GO:0008270">
    <property type="term" value="F:zinc ion binding"/>
    <property type="evidence" value="ECO:0007669"/>
    <property type="project" value="UniProtKB-KW"/>
</dbReference>
<dbReference type="GeneID" id="11534213"/>
<dbReference type="GO" id="GO:0005680">
    <property type="term" value="C:anaphase-promoting complex"/>
    <property type="evidence" value="ECO:0007669"/>
    <property type="project" value="EnsemblFungi"/>
</dbReference>
<dbReference type="HOGENOM" id="CLU_115512_0_0_1"/>
<dbReference type="GO" id="GO:0097602">
    <property type="term" value="F:cullin family protein binding"/>
    <property type="evidence" value="ECO:0007669"/>
    <property type="project" value="InterPro"/>
</dbReference>
<dbReference type="OrthoDB" id="1681166at2759"/>
<evidence type="ECO:0000256" key="9">
    <source>
        <dbReference type="PROSITE-ProRule" id="PRU00175"/>
    </source>
</evidence>
<keyword evidence="8" id="KW-0131">Cell cycle</keyword>
<name>G8BWX0_TETPH</name>
<evidence type="ECO:0000256" key="3">
    <source>
        <dbReference type="ARBA" id="ARBA00022723"/>
    </source>
</evidence>
<keyword evidence="4 9" id="KW-0863">Zinc-finger</keyword>
<keyword evidence="13" id="KW-1185">Reference proteome</keyword>
<evidence type="ECO:0000256" key="5">
    <source>
        <dbReference type="ARBA" id="ARBA00022776"/>
    </source>
</evidence>
<evidence type="ECO:0000259" key="11">
    <source>
        <dbReference type="PROSITE" id="PS50089"/>
    </source>
</evidence>
<evidence type="ECO:0000313" key="12">
    <source>
        <dbReference type="EMBL" id="CCE64274.1"/>
    </source>
</evidence>
<organism evidence="12 13">
    <name type="scientific">Tetrapisispora phaffii (strain ATCC 24235 / CBS 4417 / NBRC 1672 / NRRL Y-8282 / UCD 70-5)</name>
    <name type="common">Yeast</name>
    <name type="synonym">Fabospora phaffii</name>
    <dbReference type="NCBI Taxonomy" id="1071381"/>
    <lineage>
        <taxon>Eukaryota</taxon>
        <taxon>Fungi</taxon>
        <taxon>Dikarya</taxon>
        <taxon>Ascomycota</taxon>
        <taxon>Saccharomycotina</taxon>
        <taxon>Saccharomycetes</taxon>
        <taxon>Saccharomycetales</taxon>
        <taxon>Saccharomycetaceae</taxon>
        <taxon>Tetrapisispora</taxon>
    </lineage>
</organism>
<dbReference type="PROSITE" id="PS50089">
    <property type="entry name" value="ZF_RING_2"/>
    <property type="match status" value="1"/>
</dbReference>
<dbReference type="STRING" id="1071381.G8BWX0"/>
<keyword evidence="3" id="KW-0479">Metal-binding</keyword>
<dbReference type="Pfam" id="PF12861">
    <property type="entry name" value="zf-ANAPC11"/>
    <property type="match status" value="1"/>
</dbReference>
<accession>G8BWX0</accession>
<dbReference type="InterPro" id="IPR001841">
    <property type="entry name" value="Znf_RING"/>
</dbReference>
<feature type="domain" description="RING-type" evidence="11">
    <location>
        <begin position="67"/>
        <end position="110"/>
    </location>
</feature>
<dbReference type="GO" id="GO:0031145">
    <property type="term" value="P:anaphase-promoting complex-dependent catabolic process"/>
    <property type="evidence" value="ECO:0007669"/>
    <property type="project" value="EnsemblFungi"/>
</dbReference>
<dbReference type="KEGG" id="tpf:TPHA_0H00640"/>
<evidence type="ECO:0000256" key="7">
    <source>
        <dbReference type="ARBA" id="ARBA00022833"/>
    </source>
</evidence>
<dbReference type="OMA" id="FHVHCIY"/>
<evidence type="ECO:0000256" key="8">
    <source>
        <dbReference type="ARBA" id="ARBA00023306"/>
    </source>
</evidence>
<dbReference type="GO" id="GO:0051301">
    <property type="term" value="P:cell division"/>
    <property type="evidence" value="ECO:0007669"/>
    <property type="project" value="UniProtKB-KW"/>
</dbReference>
<evidence type="ECO:0000256" key="6">
    <source>
        <dbReference type="ARBA" id="ARBA00022786"/>
    </source>
</evidence>
<dbReference type="InterPro" id="IPR024991">
    <property type="entry name" value="RING-H2_APC11"/>
</dbReference>
<dbReference type="AlphaFoldDB" id="G8BWX0"/>
<dbReference type="PANTHER" id="PTHR11210">
    <property type="entry name" value="RING BOX"/>
    <property type="match status" value="1"/>
</dbReference>
<reference evidence="12 13" key="1">
    <citation type="journal article" date="2011" name="Proc. Natl. Acad. Sci. U.S.A.">
        <title>Evolutionary erosion of yeast sex chromosomes by mating-type switching accidents.</title>
        <authorList>
            <person name="Gordon J.L."/>
            <person name="Armisen D."/>
            <person name="Proux-Wera E."/>
            <person name="Oheigeartaigh S.S."/>
            <person name="Byrne K.P."/>
            <person name="Wolfe K.H."/>
        </authorList>
    </citation>
    <scope>NUCLEOTIDE SEQUENCE [LARGE SCALE GENOMIC DNA]</scope>
    <source>
        <strain evidence="13">ATCC 24235 / CBS 4417 / NBRC 1672 / NRRL Y-8282 / UCD 70-5</strain>
    </source>
</reference>
<protein>
    <recommendedName>
        <fullName evidence="1">Anaphase-promoting complex subunit 11</fullName>
    </recommendedName>
</protein>
<keyword evidence="6" id="KW-0833">Ubl conjugation pathway</keyword>
<proteinExistence type="predicted"/>
<sequence length="180" mass="20564">MKVQIKNVNGVFAWGWQIPKHDQKVKKDHNNSIVSGSDVDHQEQNSDDEDDEEDFCGICRASFIRACPNCKFPSDGCPIVIGKCKHNFHVHCIFEWLETEASRGLCPMCRQVFELRKGVVINDLHYVTFKELILKRQKEQNEFEATAEDDEALARMIAAQEGNNGDVPVDDILDQDMVVR</sequence>
<dbReference type="GO" id="GO:0061630">
    <property type="term" value="F:ubiquitin protein ligase activity"/>
    <property type="evidence" value="ECO:0007669"/>
    <property type="project" value="EnsemblFungi"/>
</dbReference>
<dbReference type="RefSeq" id="XP_003686708.1">
    <property type="nucleotide sequence ID" value="XM_003686660.1"/>
</dbReference>
<keyword evidence="7" id="KW-0862">Zinc</keyword>
<dbReference type="Gene3D" id="3.30.40.10">
    <property type="entry name" value="Zinc/RING finger domain, C3HC4 (zinc finger)"/>
    <property type="match status" value="1"/>
</dbReference>
<dbReference type="eggNOG" id="KOG1493">
    <property type="taxonomic scope" value="Eukaryota"/>
</dbReference>
<dbReference type="GO" id="GO:0016567">
    <property type="term" value="P:protein ubiquitination"/>
    <property type="evidence" value="ECO:0007669"/>
    <property type="project" value="EnsemblFungi"/>
</dbReference>
<dbReference type="InterPro" id="IPR013083">
    <property type="entry name" value="Znf_RING/FYVE/PHD"/>
</dbReference>
<dbReference type="CDD" id="cd16456">
    <property type="entry name" value="RING-H2_APC11"/>
    <property type="match status" value="1"/>
</dbReference>
<keyword evidence="5" id="KW-0498">Mitosis</keyword>
<dbReference type="SUPFAM" id="SSF57850">
    <property type="entry name" value="RING/U-box"/>
    <property type="match status" value="1"/>
</dbReference>
<dbReference type="EMBL" id="HE612863">
    <property type="protein sequence ID" value="CCE64274.1"/>
    <property type="molecule type" value="Genomic_DNA"/>
</dbReference>
<feature type="region of interest" description="Disordered" evidence="10">
    <location>
        <begin position="23"/>
        <end position="50"/>
    </location>
</feature>
<keyword evidence="2" id="KW-0132">Cell division</keyword>
<dbReference type="InterPro" id="IPR051031">
    <property type="entry name" value="RING-box_E3_Ubiquitin_Ligase"/>
</dbReference>